<evidence type="ECO:0000313" key="2">
    <source>
        <dbReference type="EMBL" id="SEA86604.1"/>
    </source>
</evidence>
<name>A0A1H4ENB6_9RHOB</name>
<sequence length="137" mass="15017">MAADTLEPLSQCDADLLRPCAGALVDLAEGRRPPQTEAQARFVDVAAGRLEAVSDYELAFMRWRALGCPPLDAAVRAPPKKKRKRRKPKIRTGMSVSAAKAPRKPRWTEADIARMHSLSGFNRIAARFVPGGRASPR</sequence>
<evidence type="ECO:0000313" key="3">
    <source>
        <dbReference type="Proteomes" id="UP000198703"/>
    </source>
</evidence>
<proteinExistence type="predicted"/>
<dbReference type="STRING" id="89524.SAMN05444370_11510"/>
<protein>
    <submittedName>
        <fullName evidence="2">Uncharacterized protein</fullName>
    </submittedName>
</protein>
<feature type="compositionally biased region" description="Basic residues" evidence="1">
    <location>
        <begin position="78"/>
        <end position="90"/>
    </location>
</feature>
<dbReference type="EMBL" id="FNQM01000015">
    <property type="protein sequence ID" value="SEA86604.1"/>
    <property type="molecule type" value="Genomic_DNA"/>
</dbReference>
<dbReference type="AlphaFoldDB" id="A0A1H4ENB6"/>
<accession>A0A1H4ENB6</accession>
<dbReference type="OrthoDB" id="7561176at2"/>
<feature type="region of interest" description="Disordered" evidence="1">
    <location>
        <begin position="74"/>
        <end position="105"/>
    </location>
</feature>
<dbReference type="Proteomes" id="UP000198703">
    <property type="component" value="Unassembled WGS sequence"/>
</dbReference>
<dbReference type="RefSeq" id="WP_139284118.1">
    <property type="nucleotide sequence ID" value="NZ_FNQM01000015.1"/>
</dbReference>
<evidence type="ECO:0000256" key="1">
    <source>
        <dbReference type="SAM" id="MobiDB-lite"/>
    </source>
</evidence>
<organism evidence="2 3">
    <name type="scientific">Rubrimonas cliftonensis</name>
    <dbReference type="NCBI Taxonomy" id="89524"/>
    <lineage>
        <taxon>Bacteria</taxon>
        <taxon>Pseudomonadati</taxon>
        <taxon>Pseudomonadota</taxon>
        <taxon>Alphaproteobacteria</taxon>
        <taxon>Rhodobacterales</taxon>
        <taxon>Paracoccaceae</taxon>
        <taxon>Rubrimonas</taxon>
    </lineage>
</organism>
<gene>
    <name evidence="2" type="ORF">SAMN05444370_11510</name>
</gene>
<reference evidence="2 3" key="1">
    <citation type="submission" date="2016-10" db="EMBL/GenBank/DDBJ databases">
        <authorList>
            <person name="de Groot N.N."/>
        </authorList>
    </citation>
    <scope>NUCLEOTIDE SEQUENCE [LARGE SCALE GENOMIC DNA]</scope>
    <source>
        <strain evidence="2 3">DSM 15345</strain>
    </source>
</reference>
<keyword evidence="3" id="KW-1185">Reference proteome</keyword>